<dbReference type="Proteomes" id="UP000078284">
    <property type="component" value="Chromosome 1"/>
</dbReference>
<dbReference type="Pfam" id="PF08268">
    <property type="entry name" value="FBA_3"/>
    <property type="match status" value="1"/>
</dbReference>
<protein>
    <recommendedName>
        <fullName evidence="1">F-box domain-containing protein</fullName>
    </recommendedName>
</protein>
<evidence type="ECO:0000313" key="2">
    <source>
        <dbReference type="EMBL" id="OAP14836.1"/>
    </source>
</evidence>
<dbReference type="InterPro" id="IPR036047">
    <property type="entry name" value="F-box-like_dom_sf"/>
</dbReference>
<dbReference type="SMART" id="SM00256">
    <property type="entry name" value="FBOX"/>
    <property type="match status" value="1"/>
</dbReference>
<dbReference type="PANTHER" id="PTHR31111:SF125">
    <property type="entry name" value="F-BOX PROTEIN CPR30-LIKE"/>
    <property type="match status" value="1"/>
</dbReference>
<dbReference type="AlphaFoldDB" id="A0A178W9H6"/>
<gene>
    <name evidence="2" type="ordered locus">AXX17_At1g39070</name>
</gene>
<dbReference type="EMBL" id="LUHQ01000001">
    <property type="protein sequence ID" value="OAP14836.1"/>
    <property type="molecule type" value="Genomic_DNA"/>
</dbReference>
<dbReference type="PANTHER" id="PTHR31111">
    <property type="entry name" value="BNAA05G37150D PROTEIN-RELATED"/>
    <property type="match status" value="1"/>
</dbReference>
<dbReference type="InterPro" id="IPR001810">
    <property type="entry name" value="F-box_dom"/>
</dbReference>
<accession>A0A178W9H6</accession>
<dbReference type="SUPFAM" id="SSF81383">
    <property type="entry name" value="F-box domain"/>
    <property type="match status" value="1"/>
</dbReference>
<comment type="caution">
    <text evidence="2">The sequence shown here is derived from an EMBL/GenBank/DDBJ whole genome shotgun (WGS) entry which is preliminary data.</text>
</comment>
<evidence type="ECO:0000313" key="3">
    <source>
        <dbReference type="Proteomes" id="UP000078284"/>
    </source>
</evidence>
<name>A0A178W9H6_ARATH</name>
<dbReference type="Gene3D" id="1.20.1280.50">
    <property type="match status" value="1"/>
</dbReference>
<reference evidence="3" key="1">
    <citation type="journal article" date="2016" name="Proc. Natl. Acad. Sci. U.S.A.">
        <title>Chromosome-level assembly of Arabidopsis thaliana Ler reveals the extent of translocation and inversion polymorphisms.</title>
        <authorList>
            <person name="Zapata L."/>
            <person name="Ding J."/>
            <person name="Willing E.M."/>
            <person name="Hartwig B."/>
            <person name="Bezdan D."/>
            <person name="Jiao W.B."/>
            <person name="Patel V."/>
            <person name="Velikkakam James G."/>
            <person name="Koornneef M."/>
            <person name="Ossowski S."/>
            <person name="Schneeberger K."/>
        </authorList>
    </citation>
    <scope>NUCLEOTIDE SEQUENCE [LARGE SCALE GENOMIC DNA]</scope>
    <source>
        <strain evidence="3">cv. Landsberg erecta</strain>
    </source>
</reference>
<dbReference type="InterPro" id="IPR013187">
    <property type="entry name" value="F-box-assoc_dom_typ3"/>
</dbReference>
<dbReference type="ExpressionAtlas" id="A0A178W9H6">
    <property type="expression patterns" value="baseline and differential"/>
</dbReference>
<sequence>MTKRKQHVSGDNSVFDQISVDLIVNIMSKLPVKSIAQCRCVSKLWSSIIRRPNYNMLFPAKSPAAPRFLFIVANGLYGPNFFISSSPQPQYPDKHSSLEATLHISSIATDYCQICPPVNGLVCRYMYGKDFIYVVVSNPITGENVTTPKVTTKGYPSKEKIYFGYDPVEEQFKVLFMTWLPSSGSHEYQVLTLGTRNLSWRRIQCSTLHYPHEDDGICINGILYYQAIIGQKRSIVCFDVWSEKFSFVNIDQYLATKILEPLILINYKGSKLGAINCHIRSNFFVLWVLENAEEHKWSDTFYKMPEVLRPSRIESVFSAGMIGTGEVVLYRKYAQNFFYILYYNLEKNIITSVSLRVPGLDYVEYNEVHTFPNFVGELKLM</sequence>
<organism evidence="2 3">
    <name type="scientific">Arabidopsis thaliana</name>
    <name type="common">Mouse-ear cress</name>
    <dbReference type="NCBI Taxonomy" id="3702"/>
    <lineage>
        <taxon>Eukaryota</taxon>
        <taxon>Viridiplantae</taxon>
        <taxon>Streptophyta</taxon>
        <taxon>Embryophyta</taxon>
        <taxon>Tracheophyta</taxon>
        <taxon>Spermatophyta</taxon>
        <taxon>Magnoliopsida</taxon>
        <taxon>eudicotyledons</taxon>
        <taxon>Gunneridae</taxon>
        <taxon>Pentapetalae</taxon>
        <taxon>rosids</taxon>
        <taxon>malvids</taxon>
        <taxon>Brassicales</taxon>
        <taxon>Brassicaceae</taxon>
        <taxon>Camelineae</taxon>
        <taxon>Arabidopsis</taxon>
    </lineage>
</organism>
<dbReference type="InterPro" id="IPR017451">
    <property type="entry name" value="F-box-assoc_interact_dom"/>
</dbReference>
<feature type="domain" description="F-box" evidence="1">
    <location>
        <begin position="18"/>
        <end position="58"/>
    </location>
</feature>
<proteinExistence type="predicted"/>
<dbReference type="Pfam" id="PF00646">
    <property type="entry name" value="F-box"/>
    <property type="match status" value="1"/>
</dbReference>
<evidence type="ECO:0000259" key="1">
    <source>
        <dbReference type="SMART" id="SM00256"/>
    </source>
</evidence>
<dbReference type="NCBIfam" id="TIGR01640">
    <property type="entry name" value="F_box_assoc_1"/>
    <property type="match status" value="1"/>
</dbReference>